<protein>
    <recommendedName>
        <fullName evidence="4">Transmembrane protein</fullName>
    </recommendedName>
</protein>
<proteinExistence type="predicted"/>
<dbReference type="Proteomes" id="UP000006882">
    <property type="component" value="Chromosome G5"/>
</dbReference>
<feature type="chain" id="PRO_5012445339" description="Transmembrane protein" evidence="1">
    <location>
        <begin position="23"/>
        <end position="188"/>
    </location>
</feature>
<sequence length="188" mass="21602">MSPTIIAILLVFLTFLCSLIHTILQPIIEDHDFSFKIAPSLSDPTLLIFQEPQQHHVQQDPQSSSSTSTTQFGAAASRSLQFSCPNGSSPRGRNPRLVLILGRLRGLESMVRWPRLRARRLRRLTKWRRKRKRVKKRFFILSAQQKEGRSCYHFLYSQCSTKLLYYFSTVFNKPIGAGMQITGGKHLI</sequence>
<accession>A0A251P3P7</accession>
<feature type="signal peptide" evidence="1">
    <location>
        <begin position="1"/>
        <end position="22"/>
    </location>
</feature>
<name>A0A251P3P7_PRUPE</name>
<keyword evidence="1" id="KW-0732">Signal</keyword>
<dbReference type="AlphaFoldDB" id="A0A251P3P7"/>
<evidence type="ECO:0000313" key="3">
    <source>
        <dbReference type="Proteomes" id="UP000006882"/>
    </source>
</evidence>
<evidence type="ECO:0000256" key="1">
    <source>
        <dbReference type="SAM" id="SignalP"/>
    </source>
</evidence>
<dbReference type="Gramene" id="ONI06161">
    <property type="protein sequence ID" value="ONI06161"/>
    <property type="gene ID" value="PRUPE_5G044500"/>
</dbReference>
<evidence type="ECO:0008006" key="4">
    <source>
        <dbReference type="Google" id="ProtNLM"/>
    </source>
</evidence>
<dbReference type="EMBL" id="CM007655">
    <property type="protein sequence ID" value="ONI06161.1"/>
    <property type="molecule type" value="Genomic_DNA"/>
</dbReference>
<reference evidence="2 3" key="1">
    <citation type="journal article" date="2013" name="Nat. Genet.">
        <title>The high-quality draft genome of peach (Prunus persica) identifies unique patterns of genetic diversity, domestication and genome evolution.</title>
        <authorList>
            <consortium name="International Peach Genome Initiative"/>
            <person name="Verde I."/>
            <person name="Abbott A.G."/>
            <person name="Scalabrin S."/>
            <person name="Jung S."/>
            <person name="Shu S."/>
            <person name="Marroni F."/>
            <person name="Zhebentyayeva T."/>
            <person name="Dettori M.T."/>
            <person name="Grimwood J."/>
            <person name="Cattonaro F."/>
            <person name="Zuccolo A."/>
            <person name="Rossini L."/>
            <person name="Jenkins J."/>
            <person name="Vendramin E."/>
            <person name="Meisel L.A."/>
            <person name="Decroocq V."/>
            <person name="Sosinski B."/>
            <person name="Prochnik S."/>
            <person name="Mitros T."/>
            <person name="Policriti A."/>
            <person name="Cipriani G."/>
            <person name="Dondini L."/>
            <person name="Ficklin S."/>
            <person name="Goodstein D.M."/>
            <person name="Xuan P."/>
            <person name="Del Fabbro C."/>
            <person name="Aramini V."/>
            <person name="Copetti D."/>
            <person name="Gonzalez S."/>
            <person name="Horner D.S."/>
            <person name="Falchi R."/>
            <person name="Lucas S."/>
            <person name="Mica E."/>
            <person name="Maldonado J."/>
            <person name="Lazzari B."/>
            <person name="Bielenberg D."/>
            <person name="Pirona R."/>
            <person name="Miculan M."/>
            <person name="Barakat A."/>
            <person name="Testolin R."/>
            <person name="Stella A."/>
            <person name="Tartarini S."/>
            <person name="Tonutti P."/>
            <person name="Arus P."/>
            <person name="Orellana A."/>
            <person name="Wells C."/>
            <person name="Main D."/>
            <person name="Vizzotto G."/>
            <person name="Silva H."/>
            <person name="Salamini F."/>
            <person name="Schmutz J."/>
            <person name="Morgante M."/>
            <person name="Rokhsar D.S."/>
        </authorList>
    </citation>
    <scope>NUCLEOTIDE SEQUENCE [LARGE SCALE GENOMIC DNA]</scope>
    <source>
        <strain evidence="3">cv. Nemared</strain>
    </source>
</reference>
<evidence type="ECO:0000313" key="2">
    <source>
        <dbReference type="EMBL" id="ONI06161.1"/>
    </source>
</evidence>
<gene>
    <name evidence="2" type="ORF">PRUPE_5G044500</name>
</gene>
<organism evidence="2 3">
    <name type="scientific">Prunus persica</name>
    <name type="common">Peach</name>
    <name type="synonym">Amygdalus persica</name>
    <dbReference type="NCBI Taxonomy" id="3760"/>
    <lineage>
        <taxon>Eukaryota</taxon>
        <taxon>Viridiplantae</taxon>
        <taxon>Streptophyta</taxon>
        <taxon>Embryophyta</taxon>
        <taxon>Tracheophyta</taxon>
        <taxon>Spermatophyta</taxon>
        <taxon>Magnoliopsida</taxon>
        <taxon>eudicotyledons</taxon>
        <taxon>Gunneridae</taxon>
        <taxon>Pentapetalae</taxon>
        <taxon>rosids</taxon>
        <taxon>fabids</taxon>
        <taxon>Rosales</taxon>
        <taxon>Rosaceae</taxon>
        <taxon>Amygdaloideae</taxon>
        <taxon>Amygdaleae</taxon>
        <taxon>Prunus</taxon>
    </lineage>
</organism>
<keyword evidence="3" id="KW-1185">Reference proteome</keyword>